<feature type="compositionally biased region" description="Basic and acidic residues" evidence="6">
    <location>
        <begin position="398"/>
        <end position="408"/>
    </location>
</feature>
<feature type="domain" description="Fork-head" evidence="7">
    <location>
        <begin position="82"/>
        <end position="169"/>
    </location>
</feature>
<dbReference type="Pfam" id="PF00250">
    <property type="entry name" value="Forkhead"/>
    <property type="match status" value="1"/>
</dbReference>
<dbReference type="InterPro" id="IPR001766">
    <property type="entry name" value="Fork_head_dom"/>
</dbReference>
<keyword evidence="3" id="KW-0804">Transcription</keyword>
<name>A0ABN8P8A8_9CNID</name>
<sequence>RQQASPAFTNYMFCTEFEFEFILPAFAPKFYFFCTGDASSLDDSLTNIQWLCSLDSNPLLDQEEEKTIPSPTETTSMNPYPKPPFSYATLILLAINSTEEKRMTLQDIYKWIEDNFPYYQHCKKAWKNSIRHNLSLHSFFLKAKRPSTLPGKGSYWSISPEGKENIMKEVMKHQQPNVRPNLNAEQSITKALRPILPKPSDNLLISSPIVNSPATGNVKFLSDASVTGLPVVILPTHMYMNMANKIAAQAAAGNVAAIGVNPTFLPITTSSSSTENQNFGDAVRHNGAGQRYGQETESSLLGKATQEVNAQFTSDSSLPQIANKISQENSLIHCVEQLLSRTESQENEILSEVCDNSTIVSTSSKSHWESGNSHLNEERNEPREILAPCTKKRKSEKRKSTMHVDEKTSSSNKQKKQNLCQPKRSPLRPRPQPTLAAINSQSNDLTASPGFFFSRHNTSDLADISPVKSMITPTKTCGSHNFLSSLLGSPLTSSNLGCTGLTPLNYASDSGIFTPLKEGEMDFGFLFSPERLGSSKICSTPQSCRKSLGLGLSSSTHNSKALADSQYTYSGNDTEFLKL</sequence>
<dbReference type="Gene3D" id="1.10.10.10">
    <property type="entry name" value="Winged helix-like DNA-binding domain superfamily/Winged helix DNA-binding domain"/>
    <property type="match status" value="1"/>
</dbReference>
<proteinExistence type="predicted"/>
<dbReference type="InterPro" id="IPR030456">
    <property type="entry name" value="TF_fork_head_CS_2"/>
</dbReference>
<dbReference type="CDD" id="cd00059">
    <property type="entry name" value="FH_FOX"/>
    <property type="match status" value="1"/>
</dbReference>
<dbReference type="SMART" id="SM00339">
    <property type="entry name" value="FH"/>
    <property type="match status" value="1"/>
</dbReference>
<dbReference type="InterPro" id="IPR036388">
    <property type="entry name" value="WH-like_DNA-bd_sf"/>
</dbReference>
<feature type="DNA-binding region" description="Fork-head" evidence="5">
    <location>
        <begin position="82"/>
        <end position="169"/>
    </location>
</feature>
<evidence type="ECO:0000259" key="7">
    <source>
        <dbReference type="PROSITE" id="PS50039"/>
    </source>
</evidence>
<keyword evidence="9" id="KW-1185">Reference proteome</keyword>
<feature type="region of interest" description="Disordered" evidence="6">
    <location>
        <begin position="362"/>
        <end position="435"/>
    </location>
</feature>
<feature type="non-terminal residue" evidence="8">
    <location>
        <position position="1"/>
    </location>
</feature>
<dbReference type="SUPFAM" id="SSF46785">
    <property type="entry name" value="Winged helix' DNA-binding domain"/>
    <property type="match status" value="1"/>
</dbReference>
<organism evidence="8 9">
    <name type="scientific">Porites lobata</name>
    <dbReference type="NCBI Taxonomy" id="104759"/>
    <lineage>
        <taxon>Eukaryota</taxon>
        <taxon>Metazoa</taxon>
        <taxon>Cnidaria</taxon>
        <taxon>Anthozoa</taxon>
        <taxon>Hexacorallia</taxon>
        <taxon>Scleractinia</taxon>
        <taxon>Fungiina</taxon>
        <taxon>Poritidae</taxon>
        <taxon>Porites</taxon>
    </lineage>
</organism>
<feature type="compositionally biased region" description="Polar residues" evidence="6">
    <location>
        <begin position="362"/>
        <end position="374"/>
    </location>
</feature>
<evidence type="ECO:0000313" key="9">
    <source>
        <dbReference type="Proteomes" id="UP001159405"/>
    </source>
</evidence>
<keyword evidence="1" id="KW-0805">Transcription regulation</keyword>
<gene>
    <name evidence="8" type="ORF">PLOB_00035988</name>
</gene>
<dbReference type="EMBL" id="CALNXK010000051">
    <property type="protein sequence ID" value="CAH3132569.1"/>
    <property type="molecule type" value="Genomic_DNA"/>
</dbReference>
<evidence type="ECO:0000256" key="3">
    <source>
        <dbReference type="ARBA" id="ARBA00023163"/>
    </source>
</evidence>
<feature type="compositionally biased region" description="Basic and acidic residues" evidence="6">
    <location>
        <begin position="375"/>
        <end position="384"/>
    </location>
</feature>
<evidence type="ECO:0000256" key="2">
    <source>
        <dbReference type="ARBA" id="ARBA00023125"/>
    </source>
</evidence>
<evidence type="ECO:0000313" key="8">
    <source>
        <dbReference type="EMBL" id="CAH3132569.1"/>
    </source>
</evidence>
<dbReference type="PROSITE" id="PS00657">
    <property type="entry name" value="FORK_HEAD_1"/>
    <property type="match status" value="1"/>
</dbReference>
<dbReference type="PROSITE" id="PS50039">
    <property type="entry name" value="FORK_HEAD_3"/>
    <property type="match status" value="1"/>
</dbReference>
<dbReference type="InterPro" id="IPR036390">
    <property type="entry name" value="WH_DNA-bd_sf"/>
</dbReference>
<dbReference type="PROSITE" id="PS00658">
    <property type="entry name" value="FORK_HEAD_2"/>
    <property type="match status" value="1"/>
</dbReference>
<dbReference type="PANTHER" id="PTHR46078">
    <property type="entry name" value="FORKHEAD BOX PROTEIN J2 FAMILY MEMBER"/>
    <property type="match status" value="1"/>
</dbReference>
<evidence type="ECO:0000256" key="4">
    <source>
        <dbReference type="ARBA" id="ARBA00023242"/>
    </source>
</evidence>
<evidence type="ECO:0000256" key="6">
    <source>
        <dbReference type="SAM" id="MobiDB-lite"/>
    </source>
</evidence>
<dbReference type="InterPro" id="IPR045912">
    <property type="entry name" value="FOXJ2/3-like"/>
</dbReference>
<dbReference type="PANTHER" id="PTHR46078:SF2">
    <property type="entry name" value="FORK-HEAD DOMAIN-CONTAINING PROTEIN"/>
    <property type="match status" value="1"/>
</dbReference>
<evidence type="ECO:0000256" key="1">
    <source>
        <dbReference type="ARBA" id="ARBA00023015"/>
    </source>
</evidence>
<evidence type="ECO:0000256" key="5">
    <source>
        <dbReference type="PROSITE-ProRule" id="PRU00089"/>
    </source>
</evidence>
<reference evidence="8 9" key="1">
    <citation type="submission" date="2022-05" db="EMBL/GenBank/DDBJ databases">
        <authorList>
            <consortium name="Genoscope - CEA"/>
            <person name="William W."/>
        </authorList>
    </citation>
    <scope>NUCLEOTIDE SEQUENCE [LARGE SCALE GENOMIC DNA]</scope>
</reference>
<protein>
    <recommendedName>
        <fullName evidence="7">Fork-head domain-containing protein</fullName>
    </recommendedName>
</protein>
<dbReference type="InterPro" id="IPR018122">
    <property type="entry name" value="TF_fork_head_CS_1"/>
</dbReference>
<comment type="subcellular location">
    <subcellularLocation>
        <location evidence="5">Nucleus</location>
    </subcellularLocation>
</comment>
<dbReference type="Proteomes" id="UP001159405">
    <property type="component" value="Unassembled WGS sequence"/>
</dbReference>
<keyword evidence="2 5" id="KW-0238">DNA-binding</keyword>
<accession>A0ABN8P8A8</accession>
<keyword evidence="4 5" id="KW-0539">Nucleus</keyword>
<dbReference type="PRINTS" id="PR00053">
    <property type="entry name" value="FORKHEAD"/>
</dbReference>
<comment type="caution">
    <text evidence="8">The sequence shown here is derived from an EMBL/GenBank/DDBJ whole genome shotgun (WGS) entry which is preliminary data.</text>
</comment>